<accession>A0ABD5Z0J8</accession>
<dbReference type="GO" id="GO:0006508">
    <property type="term" value="P:proteolysis"/>
    <property type="evidence" value="ECO:0007669"/>
    <property type="project" value="UniProtKB-KW"/>
</dbReference>
<feature type="region of interest" description="Disordered" evidence="1">
    <location>
        <begin position="268"/>
        <end position="291"/>
    </location>
</feature>
<reference evidence="2 3" key="1">
    <citation type="journal article" date="2019" name="Int. J. Syst. Evol. Microbiol.">
        <title>The Global Catalogue of Microorganisms (GCM) 10K type strain sequencing project: providing services to taxonomists for standard genome sequencing and annotation.</title>
        <authorList>
            <consortium name="The Broad Institute Genomics Platform"/>
            <consortium name="The Broad Institute Genome Sequencing Center for Infectious Disease"/>
            <person name="Wu L."/>
            <person name="Ma J."/>
        </authorList>
    </citation>
    <scope>NUCLEOTIDE SEQUENCE [LARGE SCALE GENOMIC DNA]</scope>
    <source>
        <strain evidence="2 3">XZGYJ-43</strain>
    </source>
</reference>
<dbReference type="RefSeq" id="WP_279528651.1">
    <property type="nucleotide sequence ID" value="NZ_CP122312.1"/>
</dbReference>
<sequence length="291" mass="31645">MSLLFDLAVVAVVVFVVVAVVLPAWGRASQERARTDQLQSFEQRRGSRVISMIHRQETVSFMGVGLSRYIDIDDSEAVLRAIRRTDDDVPIDLVLHTPGGLVLAAEQIAWALTEHPADVTVFVPHYAMSGGTLLALSADEVVMDPNAVLGPVDPQLGGLPAASIRNAVRRKDPNEVDDMTLVMDDVAEKSLRQVERSVADLLVAGGTPEDEARDLAKTLASGQFTHDYAIRADDARSLGVPVSTDVPAEIYDLMDLYAQPTGRRPSVRYVDVPYGRNPTEGENETSTALDR</sequence>
<keyword evidence="2" id="KW-0378">Hydrolase</keyword>
<dbReference type="Gene3D" id="3.90.226.10">
    <property type="entry name" value="2-enoyl-CoA Hydratase, Chain A, domain 1"/>
    <property type="match status" value="1"/>
</dbReference>
<keyword evidence="2" id="KW-0645">Protease</keyword>
<evidence type="ECO:0000313" key="2">
    <source>
        <dbReference type="EMBL" id="MFC7198692.1"/>
    </source>
</evidence>
<dbReference type="PANTHER" id="PTHR35984">
    <property type="entry name" value="PERIPLASMIC SERINE PROTEASE"/>
    <property type="match status" value="1"/>
</dbReference>
<dbReference type="Proteomes" id="UP001596447">
    <property type="component" value="Unassembled WGS sequence"/>
</dbReference>
<dbReference type="AlphaFoldDB" id="A0ABD5Z0J8"/>
<dbReference type="InterPro" id="IPR002825">
    <property type="entry name" value="Pept_S49_ser-pept_pro"/>
</dbReference>
<organism evidence="2 3">
    <name type="scientific">Halospeciosus flavus</name>
    <dbReference type="NCBI Taxonomy" id="3032283"/>
    <lineage>
        <taxon>Archaea</taxon>
        <taxon>Methanobacteriati</taxon>
        <taxon>Methanobacteriota</taxon>
        <taxon>Stenosarchaea group</taxon>
        <taxon>Halobacteria</taxon>
        <taxon>Halobacteriales</taxon>
        <taxon>Halobacteriaceae</taxon>
        <taxon>Halospeciosus</taxon>
    </lineage>
</organism>
<name>A0ABD5Z0J8_9EURY</name>
<comment type="caution">
    <text evidence="2">The sequence shown here is derived from an EMBL/GenBank/DDBJ whole genome shotgun (WGS) entry which is preliminary data.</text>
</comment>
<dbReference type="InterPro" id="IPR029045">
    <property type="entry name" value="ClpP/crotonase-like_dom_sf"/>
</dbReference>
<proteinExistence type="predicted"/>
<dbReference type="EMBL" id="JBHTAR010000011">
    <property type="protein sequence ID" value="MFC7198692.1"/>
    <property type="molecule type" value="Genomic_DNA"/>
</dbReference>
<gene>
    <name evidence="2" type="ORF">ACFQJ9_04545</name>
</gene>
<dbReference type="GO" id="GO:0008233">
    <property type="term" value="F:peptidase activity"/>
    <property type="evidence" value="ECO:0007669"/>
    <property type="project" value="UniProtKB-KW"/>
</dbReference>
<dbReference type="Pfam" id="PF01972">
    <property type="entry name" value="SDH_protease"/>
    <property type="match status" value="1"/>
</dbReference>
<protein>
    <submittedName>
        <fullName evidence="2">ATP-dependent Clp protease proteolytic subunit</fullName>
    </submittedName>
</protein>
<dbReference type="PANTHER" id="PTHR35984:SF1">
    <property type="entry name" value="PERIPLASMIC SERINE PROTEASE"/>
    <property type="match status" value="1"/>
</dbReference>
<dbReference type="NCBIfam" id="NF047768">
    <property type="entry name" value="Clp_like_SDH"/>
    <property type="match status" value="1"/>
</dbReference>
<evidence type="ECO:0000313" key="3">
    <source>
        <dbReference type="Proteomes" id="UP001596447"/>
    </source>
</evidence>
<evidence type="ECO:0000256" key="1">
    <source>
        <dbReference type="SAM" id="MobiDB-lite"/>
    </source>
</evidence>
<keyword evidence="3" id="KW-1185">Reference proteome</keyword>
<dbReference type="SUPFAM" id="SSF52096">
    <property type="entry name" value="ClpP/crotonase"/>
    <property type="match status" value="1"/>
</dbReference>